<dbReference type="InterPro" id="IPR014051">
    <property type="entry name" value="Phosphoesterase_HXTX"/>
</dbReference>
<protein>
    <recommendedName>
        <fullName evidence="2">RNA 2',3'-cyclic phosphodiesterase</fullName>
        <shortName evidence="2">RNA 2',3'-CPDase</shortName>
        <ecNumber evidence="2">3.1.4.58</ecNumber>
    </recommendedName>
</protein>
<evidence type="ECO:0000259" key="3">
    <source>
        <dbReference type="Pfam" id="PF02834"/>
    </source>
</evidence>
<dbReference type="NCBIfam" id="TIGR02258">
    <property type="entry name" value="2_5_ligase"/>
    <property type="match status" value="1"/>
</dbReference>
<keyword evidence="1 2" id="KW-0378">Hydrolase</keyword>
<accession>A0A7C0Y2F6</accession>
<feature type="short sequence motif" description="HXTX 1" evidence="2">
    <location>
        <begin position="41"/>
        <end position="44"/>
    </location>
</feature>
<dbReference type="GO" id="GO:0004113">
    <property type="term" value="F:2',3'-cyclic-nucleotide 3'-phosphodiesterase activity"/>
    <property type="evidence" value="ECO:0007669"/>
    <property type="project" value="InterPro"/>
</dbReference>
<dbReference type="PANTHER" id="PTHR35561">
    <property type="entry name" value="RNA 2',3'-CYCLIC PHOSPHODIESTERASE"/>
    <property type="match status" value="1"/>
</dbReference>
<comment type="caution">
    <text evidence="4">The sequence shown here is derived from an EMBL/GenBank/DDBJ whole genome shotgun (WGS) entry which is preliminary data.</text>
</comment>
<feature type="domain" description="Phosphoesterase HXTX" evidence="3">
    <location>
        <begin position="8"/>
        <end position="92"/>
    </location>
</feature>
<comment type="function">
    <text evidence="2">Hydrolyzes RNA 2',3'-cyclic phosphodiester to an RNA 2'-phosphomonoester.</text>
</comment>
<organism evidence="4">
    <name type="scientific">Desulfofervidus auxilii</name>
    <dbReference type="NCBI Taxonomy" id="1621989"/>
    <lineage>
        <taxon>Bacteria</taxon>
        <taxon>Pseudomonadati</taxon>
        <taxon>Thermodesulfobacteriota</taxon>
        <taxon>Candidatus Desulfofervidia</taxon>
        <taxon>Candidatus Desulfofervidales</taxon>
        <taxon>Candidatus Desulfofervidaceae</taxon>
        <taxon>Candidatus Desulfofervidus</taxon>
    </lineage>
</organism>
<dbReference type="InterPro" id="IPR004175">
    <property type="entry name" value="RNA_CPDase"/>
</dbReference>
<dbReference type="AlphaFoldDB" id="A0A7C0Y2F6"/>
<reference evidence="4" key="1">
    <citation type="journal article" date="2020" name="mSystems">
        <title>Genome- and Community-Level Interaction Insights into Carbon Utilization and Element Cycling Functions of Hydrothermarchaeota in Hydrothermal Sediment.</title>
        <authorList>
            <person name="Zhou Z."/>
            <person name="Liu Y."/>
            <person name="Xu W."/>
            <person name="Pan J."/>
            <person name="Luo Z.H."/>
            <person name="Li M."/>
        </authorList>
    </citation>
    <scope>NUCLEOTIDE SEQUENCE [LARGE SCALE GENOMIC DNA]</scope>
    <source>
        <strain evidence="4">HyVt-233</strain>
    </source>
</reference>
<evidence type="ECO:0000313" key="4">
    <source>
        <dbReference type="EMBL" id="HDD43966.1"/>
    </source>
</evidence>
<dbReference type="HAMAP" id="MF_01940">
    <property type="entry name" value="RNA_CPDase"/>
    <property type="match status" value="1"/>
</dbReference>
<comment type="similarity">
    <text evidence="2">Belongs to the 2H phosphoesterase superfamily. ThpR family.</text>
</comment>
<sequence length="187" mass="21472">MIRTFIAIPLPENVIESLTDLIEKLKPILPKVSWVKPHNIHLTLKFLGNIQENETLKIKQAIEESSFKIKYFSLSGYSLSVFPNIKRARVIWTGLKGDLDILKKLHNDLEEKLNILGFPKEDRAFTPHLTLGRIKKAINSQILANTLKKHTDFSTPSFIVKEIVLFRSDLNPKGAIYTPLEKVFLRE</sequence>
<dbReference type="EMBL" id="DRBS01000145">
    <property type="protein sequence ID" value="HDD43966.1"/>
    <property type="molecule type" value="Genomic_DNA"/>
</dbReference>
<dbReference type="Pfam" id="PF02834">
    <property type="entry name" value="LigT_PEase"/>
    <property type="match status" value="2"/>
</dbReference>
<dbReference type="Gene3D" id="3.90.1140.10">
    <property type="entry name" value="Cyclic phosphodiesterase"/>
    <property type="match status" value="1"/>
</dbReference>
<gene>
    <name evidence="4" type="primary">thpR</name>
    <name evidence="4" type="ORF">ENG63_03790</name>
</gene>
<dbReference type="InterPro" id="IPR009097">
    <property type="entry name" value="Cyclic_Pdiesterase"/>
</dbReference>
<evidence type="ECO:0000256" key="2">
    <source>
        <dbReference type="HAMAP-Rule" id="MF_01940"/>
    </source>
</evidence>
<feature type="active site" description="Proton donor" evidence="2">
    <location>
        <position position="41"/>
    </location>
</feature>
<feature type="active site" description="Proton acceptor" evidence="2">
    <location>
        <position position="128"/>
    </location>
</feature>
<feature type="domain" description="Phosphoesterase HXTX" evidence="3">
    <location>
        <begin position="102"/>
        <end position="177"/>
    </location>
</feature>
<dbReference type="EC" id="3.1.4.58" evidence="2"/>
<dbReference type="Proteomes" id="UP000886289">
    <property type="component" value="Unassembled WGS sequence"/>
</dbReference>
<comment type="catalytic activity">
    <reaction evidence="2">
        <text>a 3'-end 2',3'-cyclophospho-ribonucleotide-RNA + H2O = a 3'-end 2'-phospho-ribonucleotide-RNA + H(+)</text>
        <dbReference type="Rhea" id="RHEA:11828"/>
        <dbReference type="Rhea" id="RHEA-COMP:10464"/>
        <dbReference type="Rhea" id="RHEA-COMP:17353"/>
        <dbReference type="ChEBI" id="CHEBI:15377"/>
        <dbReference type="ChEBI" id="CHEBI:15378"/>
        <dbReference type="ChEBI" id="CHEBI:83064"/>
        <dbReference type="ChEBI" id="CHEBI:173113"/>
        <dbReference type="EC" id="3.1.4.58"/>
    </reaction>
</comment>
<feature type="short sequence motif" description="HXTX 2" evidence="2">
    <location>
        <begin position="128"/>
        <end position="131"/>
    </location>
</feature>
<evidence type="ECO:0000256" key="1">
    <source>
        <dbReference type="ARBA" id="ARBA00022801"/>
    </source>
</evidence>
<dbReference type="SUPFAM" id="SSF55144">
    <property type="entry name" value="LigT-like"/>
    <property type="match status" value="1"/>
</dbReference>
<dbReference type="GO" id="GO:0008664">
    <property type="term" value="F:RNA 2',3'-cyclic 3'-phosphodiesterase activity"/>
    <property type="evidence" value="ECO:0007669"/>
    <property type="project" value="UniProtKB-EC"/>
</dbReference>
<dbReference type="PANTHER" id="PTHR35561:SF1">
    <property type="entry name" value="RNA 2',3'-CYCLIC PHOSPHODIESTERASE"/>
    <property type="match status" value="1"/>
</dbReference>
<proteinExistence type="inferred from homology"/>
<name>A0A7C0Y2F6_DESA2</name>